<evidence type="ECO:0000313" key="2">
    <source>
        <dbReference type="EMBL" id="KIY51843.1"/>
    </source>
</evidence>
<evidence type="ECO:0000256" key="1">
    <source>
        <dbReference type="SAM" id="MobiDB-lite"/>
    </source>
</evidence>
<organism evidence="2 3">
    <name type="scientific">Fistulina hepatica ATCC 64428</name>
    <dbReference type="NCBI Taxonomy" id="1128425"/>
    <lineage>
        <taxon>Eukaryota</taxon>
        <taxon>Fungi</taxon>
        <taxon>Dikarya</taxon>
        <taxon>Basidiomycota</taxon>
        <taxon>Agaricomycotina</taxon>
        <taxon>Agaricomycetes</taxon>
        <taxon>Agaricomycetidae</taxon>
        <taxon>Agaricales</taxon>
        <taxon>Fistulinaceae</taxon>
        <taxon>Fistulina</taxon>
    </lineage>
</organism>
<dbReference type="OrthoDB" id="3268830at2759"/>
<accession>A0A0D7AM41</accession>
<name>A0A0D7AM41_9AGAR</name>
<protein>
    <submittedName>
        <fullName evidence="2">Uncharacterized protein</fullName>
    </submittedName>
</protein>
<feature type="compositionally biased region" description="Basic and acidic residues" evidence="1">
    <location>
        <begin position="172"/>
        <end position="183"/>
    </location>
</feature>
<feature type="compositionally biased region" description="Basic residues" evidence="1">
    <location>
        <begin position="98"/>
        <end position="107"/>
    </location>
</feature>
<proteinExistence type="predicted"/>
<keyword evidence="3" id="KW-1185">Reference proteome</keyword>
<evidence type="ECO:0000313" key="3">
    <source>
        <dbReference type="Proteomes" id="UP000054144"/>
    </source>
</evidence>
<feature type="region of interest" description="Disordered" evidence="1">
    <location>
        <begin position="90"/>
        <end position="186"/>
    </location>
</feature>
<dbReference type="Proteomes" id="UP000054144">
    <property type="component" value="Unassembled WGS sequence"/>
</dbReference>
<reference evidence="2 3" key="1">
    <citation type="journal article" date="2015" name="Fungal Genet. Biol.">
        <title>Evolution of novel wood decay mechanisms in Agaricales revealed by the genome sequences of Fistulina hepatica and Cylindrobasidium torrendii.</title>
        <authorList>
            <person name="Floudas D."/>
            <person name="Held B.W."/>
            <person name="Riley R."/>
            <person name="Nagy L.G."/>
            <person name="Koehler G."/>
            <person name="Ransdell A.S."/>
            <person name="Younus H."/>
            <person name="Chow J."/>
            <person name="Chiniquy J."/>
            <person name="Lipzen A."/>
            <person name="Tritt A."/>
            <person name="Sun H."/>
            <person name="Haridas S."/>
            <person name="LaButti K."/>
            <person name="Ohm R.A."/>
            <person name="Kues U."/>
            <person name="Blanchette R.A."/>
            <person name="Grigoriev I.V."/>
            <person name="Minto R.E."/>
            <person name="Hibbett D.S."/>
        </authorList>
    </citation>
    <scope>NUCLEOTIDE SEQUENCE [LARGE SCALE GENOMIC DNA]</scope>
    <source>
        <strain evidence="2 3">ATCC 64428</strain>
    </source>
</reference>
<dbReference type="EMBL" id="KN881647">
    <property type="protein sequence ID" value="KIY51843.1"/>
    <property type="molecule type" value="Genomic_DNA"/>
</dbReference>
<dbReference type="AlphaFoldDB" id="A0A0D7AM41"/>
<gene>
    <name evidence="2" type="ORF">FISHEDRAFT_70342</name>
</gene>
<sequence>MPKASRSSASHLAKADLSMVPASCSGPYAECSRTPAERVREARLLADEMADVLSPFLVRCKRCQGEIKLSAKSTFDIFHWKIHRERCLKRNPLDHPNKKGLKAKPHVRVTGDKPAAAIPDEYVPASKSTKVPSHSKAQKKKVQSPTSPLNLPRRASTAPSSTPPLTPDEDTDARTEDGEHEDIVDVAPLYEHLTRSGSPSAVCHDTYQSAPFDAYCSSSYSDAYYEPHSVSHDSRVASLSPFSPAFPSTGTTSSDSNSVSPSRSPAISTVLKDYLMRSHGAYGARDYNARGYGYDSPGYDMHEPLYGSRASDVRSSGSHDSAEGPVSTVADDRWQNWSWSRLRARFPTVSSRLECPRGECERKEYLLERECSNAMRGSH</sequence>